<keyword evidence="3" id="KW-0472">Membrane</keyword>
<dbReference type="InterPro" id="IPR027417">
    <property type="entry name" value="P-loop_NTPase"/>
</dbReference>
<feature type="coiled-coil region" evidence="1">
    <location>
        <begin position="574"/>
        <end position="601"/>
    </location>
</feature>
<dbReference type="Gene3D" id="3.40.50.300">
    <property type="entry name" value="P-loop containing nucleotide triphosphate hydrolases"/>
    <property type="match status" value="1"/>
</dbReference>
<dbReference type="EMBL" id="JAVRRJ010000001">
    <property type="protein sequence ID" value="KAK5090796.1"/>
    <property type="molecule type" value="Genomic_DNA"/>
</dbReference>
<evidence type="ECO:0008006" key="8">
    <source>
        <dbReference type="Google" id="ProtNLM"/>
    </source>
</evidence>
<evidence type="ECO:0000259" key="5">
    <source>
        <dbReference type="Pfam" id="PF09994"/>
    </source>
</evidence>
<keyword evidence="3" id="KW-0812">Transmembrane</keyword>
<dbReference type="PANTHER" id="PTHR33840">
    <property type="match status" value="1"/>
</dbReference>
<feature type="compositionally biased region" description="Low complexity" evidence="2">
    <location>
        <begin position="983"/>
        <end position="995"/>
    </location>
</feature>
<keyword evidence="3" id="KW-1133">Transmembrane helix</keyword>
<proteinExistence type="predicted"/>
<evidence type="ECO:0000259" key="4">
    <source>
        <dbReference type="Pfam" id="PF01926"/>
    </source>
</evidence>
<dbReference type="PANTHER" id="PTHR33840:SF1">
    <property type="entry name" value="TLE1 PHOSPHOLIPASE DOMAIN-CONTAINING PROTEIN"/>
    <property type="match status" value="1"/>
</dbReference>
<feature type="domain" description="T6SS Phospholipase effector Tle1-like catalytic" evidence="5">
    <location>
        <begin position="8"/>
        <end position="262"/>
    </location>
</feature>
<dbReference type="InterPro" id="IPR018712">
    <property type="entry name" value="Tle1-like_cat"/>
</dbReference>
<dbReference type="SUPFAM" id="SSF52540">
    <property type="entry name" value="P-loop containing nucleoside triphosphate hydrolases"/>
    <property type="match status" value="1"/>
</dbReference>
<feature type="region of interest" description="Disordered" evidence="2">
    <location>
        <begin position="910"/>
        <end position="1005"/>
    </location>
</feature>
<dbReference type="Pfam" id="PF09994">
    <property type="entry name" value="T6SS_Tle1-like_cat"/>
    <property type="match status" value="1"/>
</dbReference>
<evidence type="ECO:0000256" key="2">
    <source>
        <dbReference type="SAM" id="MobiDB-lite"/>
    </source>
</evidence>
<feature type="transmembrane region" description="Helical" evidence="3">
    <location>
        <begin position="742"/>
        <end position="770"/>
    </location>
</feature>
<dbReference type="Proteomes" id="UP001309876">
    <property type="component" value="Unassembled WGS sequence"/>
</dbReference>
<organism evidence="6 7">
    <name type="scientific">Lithohypha guttulata</name>
    <dbReference type="NCBI Taxonomy" id="1690604"/>
    <lineage>
        <taxon>Eukaryota</taxon>
        <taxon>Fungi</taxon>
        <taxon>Dikarya</taxon>
        <taxon>Ascomycota</taxon>
        <taxon>Pezizomycotina</taxon>
        <taxon>Eurotiomycetes</taxon>
        <taxon>Chaetothyriomycetidae</taxon>
        <taxon>Chaetothyriales</taxon>
        <taxon>Trichomeriaceae</taxon>
        <taxon>Lithohypha</taxon>
    </lineage>
</organism>
<accession>A0AAN7YKY0</accession>
<protein>
    <recommendedName>
        <fullName evidence="8">DUF2235 domain-containing protein</fullName>
    </recommendedName>
</protein>
<name>A0AAN7YKY0_9EURO</name>
<feature type="compositionally biased region" description="Polar residues" evidence="2">
    <location>
        <begin position="935"/>
        <end position="975"/>
    </location>
</feature>
<reference evidence="6 7" key="1">
    <citation type="submission" date="2023-08" db="EMBL/GenBank/DDBJ databases">
        <title>Black Yeasts Isolated from many extreme environments.</title>
        <authorList>
            <person name="Coleine C."/>
            <person name="Stajich J.E."/>
            <person name="Selbmann L."/>
        </authorList>
    </citation>
    <scope>NUCLEOTIDE SEQUENCE [LARGE SCALE GENOMIC DNA]</scope>
    <source>
        <strain evidence="6 7">CCFEE 5910</strain>
    </source>
</reference>
<evidence type="ECO:0000256" key="1">
    <source>
        <dbReference type="SAM" id="Coils"/>
    </source>
</evidence>
<sequence length="1005" mass="111908">MSDSKLLRRIIVCVDDTVDAFNQAAGTSRSINPSNVVRVHRSIKHGRFEDATVSIVEQEAKYYQAIVPTSRFKSTSAAEQQIHDIALDICQALKTPRDEIFLFAAGRGAYVARAVAGLLHHMGIPLPGYLRSFRELYENALKLIKARQQDDGIKGDQALEFLRIHTQGTPNIKFVGIFDATVSPVDQQIYDTSIVTSIRNFRHAMALNENRKLNTLDLPDQPPAKDMQSRSFLQSWFLGSHADITGGTQHDGLSIYPLQWILIEALLQGLVASFDLPNQANTVTENPISLVFPHYAGAVPDLSGKEQVQWRIEYANGVIVNMFDLHSVHVSKSDAQETSHTIVFEKSSRMQVTPRRIFNKKGLNGYDPEASYGTIIHPSAFCILSRNQRFLEQPRFKLYKENLADFEFNCLRSDADTLPPWLENSQLLASGVKAFRILVCGKTGVGKSTLINKVFGVEMTEESTNYTQGVHDINKAFESPNHPGLLIHDSRGWQAGSDQELDLIAQFLRHRAYQKEAAEALHVIWFCVDADVSRIEEADKRTFETIAQYSNHVPVFVVGTKKDKLVGYRKMQLLEEYMQKLDDYQEANRLATIEADKVAQEQFLALRDQLSQIKSYKADGYVCLSKNDEAGIKNLLSQTLDTIVDDRVRLFCVAAQVVDVNQKIDSAITECMRLGTHAVRTAMVPLPFSGMIGTPTVSRIICEHVLQCFGFPKAMPEEVEDIMSRIVMGNLKQFMSVSMTQFLVVSTAAAGLAVGTMGIGAILGVAGSFLSTPPTARMLLKCACDMILILERSFRYSGKYVSVRQIEDAAKQYTAITTTTFAGKTKRLQEHVHDEVDRLIPLMKVAIGWRFNKLRTGFEAIIYKNRFDRPPEYEEDDSLAQRLAELEVSTTEPVELPTDNDNRRAELSGTSEVAELEGVQSIPTTGVSELPGSISRASSTQTPSQTFSDRSTVLSPSLTPKTSATSPSELWSASTDIKKSRSDGSSFFSRMSSSMKIKKTKSAKS</sequence>
<evidence type="ECO:0000256" key="3">
    <source>
        <dbReference type="SAM" id="Phobius"/>
    </source>
</evidence>
<feature type="domain" description="G" evidence="4">
    <location>
        <begin position="436"/>
        <end position="561"/>
    </location>
</feature>
<keyword evidence="7" id="KW-1185">Reference proteome</keyword>
<keyword evidence="1" id="KW-0175">Coiled coil</keyword>
<dbReference type="Pfam" id="PF01926">
    <property type="entry name" value="MMR_HSR1"/>
    <property type="match status" value="1"/>
</dbReference>
<gene>
    <name evidence="6" type="ORF">LTR05_000973</name>
</gene>
<feature type="compositionally biased region" description="Basic residues" evidence="2">
    <location>
        <begin position="996"/>
        <end position="1005"/>
    </location>
</feature>
<comment type="caution">
    <text evidence="6">The sequence shown here is derived from an EMBL/GenBank/DDBJ whole genome shotgun (WGS) entry which is preliminary data.</text>
</comment>
<dbReference type="GO" id="GO:0005525">
    <property type="term" value="F:GTP binding"/>
    <property type="evidence" value="ECO:0007669"/>
    <property type="project" value="InterPro"/>
</dbReference>
<dbReference type="InterPro" id="IPR006073">
    <property type="entry name" value="GTP-bd"/>
</dbReference>
<dbReference type="CDD" id="cd00882">
    <property type="entry name" value="Ras_like_GTPase"/>
    <property type="match status" value="1"/>
</dbReference>
<dbReference type="AlphaFoldDB" id="A0AAN7YKY0"/>
<evidence type="ECO:0000313" key="6">
    <source>
        <dbReference type="EMBL" id="KAK5090796.1"/>
    </source>
</evidence>
<evidence type="ECO:0000313" key="7">
    <source>
        <dbReference type="Proteomes" id="UP001309876"/>
    </source>
</evidence>